<evidence type="ECO:0000256" key="1">
    <source>
        <dbReference type="ARBA" id="ARBA00005715"/>
    </source>
</evidence>
<keyword evidence="5" id="KW-0067">ATP-binding</keyword>
<evidence type="ECO:0000313" key="9">
    <source>
        <dbReference type="EMBL" id="HJC45800.1"/>
    </source>
</evidence>
<feature type="domain" description="Four-carbon acid sugar kinase nucleotide binding" evidence="8">
    <location>
        <begin position="237"/>
        <end position="405"/>
    </location>
</feature>
<protein>
    <submittedName>
        <fullName evidence="9">Four-carbon acid sugar kinase family protein</fullName>
    </submittedName>
</protein>
<keyword evidence="4 9" id="KW-0418">Kinase</keyword>
<evidence type="ECO:0000259" key="8">
    <source>
        <dbReference type="Pfam" id="PF17042"/>
    </source>
</evidence>
<comment type="similarity">
    <text evidence="1">Belongs to the four-carbon acid sugar kinase family.</text>
</comment>
<dbReference type="Proteomes" id="UP000823906">
    <property type="component" value="Unassembled WGS sequence"/>
</dbReference>
<reference evidence="9" key="1">
    <citation type="journal article" date="2021" name="PeerJ">
        <title>Extensive microbial diversity within the chicken gut microbiome revealed by metagenomics and culture.</title>
        <authorList>
            <person name="Gilroy R."/>
            <person name="Ravi A."/>
            <person name="Getino M."/>
            <person name="Pursley I."/>
            <person name="Horton D.L."/>
            <person name="Alikhan N.F."/>
            <person name="Baker D."/>
            <person name="Gharbi K."/>
            <person name="Hall N."/>
            <person name="Watson M."/>
            <person name="Adriaenssens E.M."/>
            <person name="Foster-Nyarko E."/>
            <person name="Jarju S."/>
            <person name="Secka A."/>
            <person name="Antonio M."/>
            <person name="Oren A."/>
            <person name="Chaudhuri R.R."/>
            <person name="La Ragione R."/>
            <person name="Hildebrand F."/>
            <person name="Pallen M.J."/>
        </authorList>
    </citation>
    <scope>NUCLEOTIDE SEQUENCE</scope>
    <source>
        <strain evidence="9">ChiSjej5B23-2810</strain>
    </source>
</reference>
<dbReference type="InterPro" id="IPR042213">
    <property type="entry name" value="NBD_C_sf"/>
</dbReference>
<feature type="domain" description="Four-carbon acid sugar kinase N-terminal" evidence="7">
    <location>
        <begin position="4"/>
        <end position="213"/>
    </location>
</feature>
<evidence type="ECO:0000256" key="5">
    <source>
        <dbReference type="ARBA" id="ARBA00022840"/>
    </source>
</evidence>
<dbReference type="InterPro" id="IPR031475">
    <property type="entry name" value="NBD_C"/>
</dbReference>
<evidence type="ECO:0000313" key="10">
    <source>
        <dbReference type="Proteomes" id="UP000823906"/>
    </source>
</evidence>
<dbReference type="EMBL" id="DWWN01000043">
    <property type="protein sequence ID" value="HJC45800.1"/>
    <property type="molecule type" value="Genomic_DNA"/>
</dbReference>
<evidence type="ECO:0000256" key="2">
    <source>
        <dbReference type="ARBA" id="ARBA00022679"/>
    </source>
</evidence>
<sequence length="427" mass="44405">MITLLIVADDFTGALDTGVQLAGSGARTRVVTDPDFSPQSAEGAEVLVIDAETRHLPPAQAADIVGDIVRRAVEQKVPYIYKKTDSALRGNVGAELGALLAASGEKALPFLPAYPQIGRCTKGGVHYIDGQPVAESVFGIDPFEPVRHSDLAGLIGAQSSVPVHSLPADGPAPSGQGIYVYDACSLEDLEQTGRTLAAAGRLHISAGCAGFGAVLPRLLGLGGKECAPEPRLDPRLLVVCGSVNPITVAQLDAAEQAGFARMRLSPRQKLEPGYWHSEEGRAARAGIEAMLEQNRCAILDSNDAGGNSLTADYAAGLGCGLEDMRVRIASSIGDLVASLFHSPAVGTILMTGGDTLLQVMRCAGVRELEPLCELEKGVVLARCTYNGCTRHVITKSGGFGQATLLTGLAARLAAQANGYELEATGTI</sequence>
<keyword evidence="2" id="KW-0808">Transferase</keyword>
<evidence type="ECO:0000256" key="6">
    <source>
        <dbReference type="ARBA" id="ARBA00023277"/>
    </source>
</evidence>
<dbReference type="SUPFAM" id="SSF142764">
    <property type="entry name" value="YgbK-like"/>
    <property type="match status" value="1"/>
</dbReference>
<dbReference type="InterPro" id="IPR010737">
    <property type="entry name" value="4-carb_acid_sugar_kinase_N"/>
</dbReference>
<dbReference type="AlphaFoldDB" id="A0A9D2PAE1"/>
<name>A0A9D2PAE1_9FIRM</name>
<dbReference type="Pfam" id="PF17042">
    <property type="entry name" value="NBD_C"/>
    <property type="match status" value="1"/>
</dbReference>
<evidence type="ECO:0000259" key="7">
    <source>
        <dbReference type="Pfam" id="PF07005"/>
    </source>
</evidence>
<evidence type="ECO:0000256" key="3">
    <source>
        <dbReference type="ARBA" id="ARBA00022741"/>
    </source>
</evidence>
<dbReference type="Gene3D" id="3.40.980.20">
    <property type="entry name" value="Four-carbon acid sugar kinase, nucleotide binding domain"/>
    <property type="match status" value="1"/>
</dbReference>
<evidence type="ECO:0000256" key="4">
    <source>
        <dbReference type="ARBA" id="ARBA00022777"/>
    </source>
</evidence>
<dbReference type="GO" id="GO:0016301">
    <property type="term" value="F:kinase activity"/>
    <property type="evidence" value="ECO:0007669"/>
    <property type="project" value="UniProtKB-KW"/>
</dbReference>
<accession>A0A9D2PAE1</accession>
<dbReference type="InterPro" id="IPR037051">
    <property type="entry name" value="4-carb_acid_sugar_kinase_N_sf"/>
</dbReference>
<organism evidence="9 10">
    <name type="scientific">Candidatus Faecalibacterium faecigallinarum</name>
    <dbReference type="NCBI Taxonomy" id="2838577"/>
    <lineage>
        <taxon>Bacteria</taxon>
        <taxon>Bacillati</taxon>
        <taxon>Bacillota</taxon>
        <taxon>Clostridia</taxon>
        <taxon>Eubacteriales</taxon>
        <taxon>Oscillospiraceae</taxon>
        <taxon>Faecalibacterium</taxon>
    </lineage>
</organism>
<dbReference type="GO" id="GO:0005524">
    <property type="term" value="F:ATP binding"/>
    <property type="evidence" value="ECO:0007669"/>
    <property type="project" value="UniProtKB-KW"/>
</dbReference>
<keyword evidence="6" id="KW-0119">Carbohydrate metabolism</keyword>
<dbReference type="Pfam" id="PF07005">
    <property type="entry name" value="SBD_N"/>
    <property type="match status" value="1"/>
</dbReference>
<proteinExistence type="inferred from homology"/>
<reference evidence="9" key="2">
    <citation type="submission" date="2021-04" db="EMBL/GenBank/DDBJ databases">
        <authorList>
            <person name="Gilroy R."/>
        </authorList>
    </citation>
    <scope>NUCLEOTIDE SEQUENCE</scope>
    <source>
        <strain evidence="9">ChiSjej5B23-2810</strain>
    </source>
</reference>
<comment type="caution">
    <text evidence="9">The sequence shown here is derived from an EMBL/GenBank/DDBJ whole genome shotgun (WGS) entry which is preliminary data.</text>
</comment>
<dbReference type="Gene3D" id="3.40.50.10840">
    <property type="entry name" value="Putative sugar-binding, N-terminal domain"/>
    <property type="match status" value="1"/>
</dbReference>
<keyword evidence="3" id="KW-0547">Nucleotide-binding</keyword>
<gene>
    <name evidence="9" type="ORF">H9703_06695</name>
</gene>